<reference evidence="2 3" key="1">
    <citation type="journal article" date="2017" name="Nat. Commun.">
        <title>Genome assembly with in vitro proximity ligation data and whole-genome triplication in lettuce.</title>
        <authorList>
            <person name="Reyes-Chin-Wo S."/>
            <person name="Wang Z."/>
            <person name="Yang X."/>
            <person name="Kozik A."/>
            <person name="Arikit S."/>
            <person name="Song C."/>
            <person name="Xia L."/>
            <person name="Froenicke L."/>
            <person name="Lavelle D.O."/>
            <person name="Truco M.J."/>
            <person name="Xia R."/>
            <person name="Zhu S."/>
            <person name="Xu C."/>
            <person name="Xu H."/>
            <person name="Xu X."/>
            <person name="Cox K."/>
            <person name="Korf I."/>
            <person name="Meyers B.C."/>
            <person name="Michelmore R.W."/>
        </authorList>
    </citation>
    <scope>NUCLEOTIDE SEQUENCE [LARGE SCALE GENOMIC DNA]</scope>
    <source>
        <strain evidence="3">cv. Salinas</strain>
        <tissue evidence="2">Seedlings</tissue>
    </source>
</reference>
<keyword evidence="3" id="KW-1185">Reference proteome</keyword>
<dbReference type="Proteomes" id="UP000235145">
    <property type="component" value="Unassembled WGS sequence"/>
</dbReference>
<name>A0A9R1XSI6_LACSA</name>
<evidence type="ECO:0000313" key="3">
    <source>
        <dbReference type="Proteomes" id="UP000235145"/>
    </source>
</evidence>
<accession>A0A9R1XSI6</accession>
<organism evidence="2 3">
    <name type="scientific">Lactuca sativa</name>
    <name type="common">Garden lettuce</name>
    <dbReference type="NCBI Taxonomy" id="4236"/>
    <lineage>
        <taxon>Eukaryota</taxon>
        <taxon>Viridiplantae</taxon>
        <taxon>Streptophyta</taxon>
        <taxon>Embryophyta</taxon>
        <taxon>Tracheophyta</taxon>
        <taxon>Spermatophyta</taxon>
        <taxon>Magnoliopsida</taxon>
        <taxon>eudicotyledons</taxon>
        <taxon>Gunneridae</taxon>
        <taxon>Pentapetalae</taxon>
        <taxon>asterids</taxon>
        <taxon>campanulids</taxon>
        <taxon>Asterales</taxon>
        <taxon>Asteraceae</taxon>
        <taxon>Cichorioideae</taxon>
        <taxon>Cichorieae</taxon>
        <taxon>Lactucinae</taxon>
        <taxon>Lactuca</taxon>
    </lineage>
</organism>
<evidence type="ECO:0000256" key="1">
    <source>
        <dbReference type="SAM" id="MobiDB-lite"/>
    </source>
</evidence>
<proteinExistence type="predicted"/>
<comment type="caution">
    <text evidence="2">The sequence shown here is derived from an EMBL/GenBank/DDBJ whole genome shotgun (WGS) entry which is preliminary data.</text>
</comment>
<evidence type="ECO:0000313" key="2">
    <source>
        <dbReference type="EMBL" id="KAJ0217802.1"/>
    </source>
</evidence>
<protein>
    <submittedName>
        <fullName evidence="2">Uncharacterized protein</fullName>
    </submittedName>
</protein>
<feature type="region of interest" description="Disordered" evidence="1">
    <location>
        <begin position="131"/>
        <end position="150"/>
    </location>
</feature>
<gene>
    <name evidence="2" type="ORF">LSAT_V11C300153870</name>
</gene>
<dbReference type="EMBL" id="NBSK02000003">
    <property type="protein sequence ID" value="KAJ0217802.1"/>
    <property type="molecule type" value="Genomic_DNA"/>
</dbReference>
<dbReference type="AlphaFoldDB" id="A0A9R1XSI6"/>
<sequence>MIYMLLEDTVETVGVNLQDSRIRSLELVSHLTNFLITCINVAKPKRSFGRNLNLYEWFRLNKKKPFPLEFDITGRLYTVVGDNYQNYFDIDSFRDTPHWNNIVQGIDANLKASYRCRKSKYRGKHVYGSSHGAESYAQKQHKEKKETGRANHIDGWKKSHFKEGKGWCHPQAQHDWVTVMLPNFRKKKLINIYCRVDGDDSLVNQTECLKRSLGERSSHTRGVGRKMKNIALYYVPSTSTNAQNFNPFAQELTQ</sequence>